<dbReference type="SUPFAM" id="SSF52343">
    <property type="entry name" value="Ferredoxin reductase-like, C-terminal NADP-linked domain"/>
    <property type="match status" value="1"/>
</dbReference>
<dbReference type="EMBL" id="VIVK01000002">
    <property type="protein sequence ID" value="TWD75088.1"/>
    <property type="molecule type" value="Genomic_DNA"/>
</dbReference>
<proteinExistence type="predicted"/>
<dbReference type="InterPro" id="IPR017927">
    <property type="entry name" value="FAD-bd_FR_type"/>
</dbReference>
<evidence type="ECO:0000256" key="6">
    <source>
        <dbReference type="ARBA" id="ARBA00023004"/>
    </source>
</evidence>
<dbReference type="Gene3D" id="2.40.30.10">
    <property type="entry name" value="Translation factors"/>
    <property type="match status" value="1"/>
</dbReference>
<evidence type="ECO:0000259" key="8">
    <source>
        <dbReference type="PROSITE" id="PS51085"/>
    </source>
</evidence>
<dbReference type="SUPFAM" id="SSF54292">
    <property type="entry name" value="2Fe-2S ferredoxin-like"/>
    <property type="match status" value="1"/>
</dbReference>
<dbReference type="Proteomes" id="UP000318380">
    <property type="component" value="Unassembled WGS sequence"/>
</dbReference>
<accession>A0A561B8K6</accession>
<reference evidence="10 11" key="1">
    <citation type="submission" date="2019-06" db="EMBL/GenBank/DDBJ databases">
        <title>Sequencing the genomes of 1000 actinobacteria strains.</title>
        <authorList>
            <person name="Klenk H.-P."/>
        </authorList>
    </citation>
    <scope>NUCLEOTIDE SEQUENCE [LARGE SCALE GENOMIC DNA]</scope>
    <source>
        <strain evidence="10 11">DSM 24683</strain>
    </source>
</reference>
<organism evidence="10 11">
    <name type="scientific">Kribbella amoyensis</name>
    <dbReference type="NCBI Taxonomy" id="996641"/>
    <lineage>
        <taxon>Bacteria</taxon>
        <taxon>Bacillati</taxon>
        <taxon>Actinomycetota</taxon>
        <taxon>Actinomycetes</taxon>
        <taxon>Propionibacteriales</taxon>
        <taxon>Kribbellaceae</taxon>
        <taxon>Kribbella</taxon>
    </lineage>
</organism>
<dbReference type="GO" id="GO:0016491">
    <property type="term" value="F:oxidoreductase activity"/>
    <property type="evidence" value="ECO:0007669"/>
    <property type="project" value="UniProtKB-KW"/>
</dbReference>
<comment type="caution">
    <text evidence="10">The sequence shown here is derived from an EMBL/GenBank/DDBJ whole genome shotgun (WGS) entry which is preliminary data.</text>
</comment>
<dbReference type="CDD" id="cd06185">
    <property type="entry name" value="PDR_like"/>
    <property type="match status" value="1"/>
</dbReference>
<dbReference type="InterPro" id="IPR050415">
    <property type="entry name" value="MRET"/>
</dbReference>
<keyword evidence="6" id="KW-0408">Iron</keyword>
<dbReference type="InterPro" id="IPR039261">
    <property type="entry name" value="FNR_nucleotide-bd"/>
</dbReference>
<dbReference type="Gene3D" id="3.10.20.30">
    <property type="match status" value="1"/>
</dbReference>
<dbReference type="GO" id="GO:0046872">
    <property type="term" value="F:metal ion binding"/>
    <property type="evidence" value="ECO:0007669"/>
    <property type="project" value="UniProtKB-KW"/>
</dbReference>
<keyword evidence="2" id="KW-0285">Flavoprotein</keyword>
<feature type="domain" description="FAD-binding FR-type" evidence="9">
    <location>
        <begin position="7"/>
        <end position="109"/>
    </location>
</feature>
<evidence type="ECO:0000313" key="11">
    <source>
        <dbReference type="Proteomes" id="UP000318380"/>
    </source>
</evidence>
<evidence type="ECO:0000256" key="2">
    <source>
        <dbReference type="ARBA" id="ARBA00022630"/>
    </source>
</evidence>
<dbReference type="PROSITE" id="PS51384">
    <property type="entry name" value="FAD_FR"/>
    <property type="match status" value="1"/>
</dbReference>
<dbReference type="InterPro" id="IPR036010">
    <property type="entry name" value="2Fe-2S_ferredoxin-like_sf"/>
</dbReference>
<dbReference type="InterPro" id="IPR001041">
    <property type="entry name" value="2Fe-2S_ferredoxin-type"/>
</dbReference>
<dbReference type="InterPro" id="IPR012675">
    <property type="entry name" value="Beta-grasp_dom_sf"/>
</dbReference>
<dbReference type="PRINTS" id="PR00409">
    <property type="entry name" value="PHDIOXRDTASE"/>
</dbReference>
<dbReference type="CDD" id="cd00207">
    <property type="entry name" value="fer2"/>
    <property type="match status" value="1"/>
</dbReference>
<name>A0A561B8K6_9ACTN</name>
<keyword evidence="7" id="KW-0411">Iron-sulfur</keyword>
<comment type="cofactor">
    <cofactor evidence="1">
        <name>FAD</name>
        <dbReference type="ChEBI" id="CHEBI:57692"/>
    </cofactor>
</comment>
<dbReference type="Pfam" id="PF00111">
    <property type="entry name" value="Fer2"/>
    <property type="match status" value="1"/>
</dbReference>
<dbReference type="InterPro" id="IPR017938">
    <property type="entry name" value="Riboflavin_synthase-like_b-brl"/>
</dbReference>
<gene>
    <name evidence="10" type="ORF">FB561_6525</name>
</gene>
<dbReference type="PROSITE" id="PS51085">
    <property type="entry name" value="2FE2S_FER_2"/>
    <property type="match status" value="1"/>
</dbReference>
<protein>
    <submittedName>
        <fullName evidence="10">Ferredoxin-NADP reductase</fullName>
    </submittedName>
</protein>
<evidence type="ECO:0000256" key="1">
    <source>
        <dbReference type="ARBA" id="ARBA00001974"/>
    </source>
</evidence>
<keyword evidence="11" id="KW-1185">Reference proteome</keyword>
<evidence type="ECO:0000313" key="10">
    <source>
        <dbReference type="EMBL" id="TWD75088.1"/>
    </source>
</evidence>
<evidence type="ECO:0000256" key="7">
    <source>
        <dbReference type="ARBA" id="ARBA00023014"/>
    </source>
</evidence>
<evidence type="ECO:0000256" key="5">
    <source>
        <dbReference type="ARBA" id="ARBA00023002"/>
    </source>
</evidence>
<dbReference type="GO" id="GO:0051537">
    <property type="term" value="F:2 iron, 2 sulfur cluster binding"/>
    <property type="evidence" value="ECO:0007669"/>
    <property type="project" value="UniProtKB-KW"/>
</dbReference>
<evidence type="ECO:0000256" key="3">
    <source>
        <dbReference type="ARBA" id="ARBA00022714"/>
    </source>
</evidence>
<evidence type="ECO:0000256" key="4">
    <source>
        <dbReference type="ARBA" id="ARBA00022723"/>
    </source>
</evidence>
<dbReference type="PANTHER" id="PTHR47354:SF1">
    <property type="entry name" value="CARNITINE MONOOXYGENASE REDUCTASE SUBUNIT"/>
    <property type="match status" value="1"/>
</dbReference>
<sequence length="319" mass="34088">MGELSGPAESPVVVSALTWEAEGVVAVTLRGTDAAVLPSWSPGAHVDLILPNGARRQYSLCGDPADDRTYRVAVDRVVDTRGGSEYVHLFLRPGQRLRVGVPRNHFALDPSERSWLFLAGGIGITPFLPILGQAEAAGIPWQLHYAGRTRSRMAFADLIAAKPGRATVYETSTGSRPDLPALVAACPPGSGVYVCGPERLLDASEQLVSARPDLTLHAERFRPRTKELPAPRPFTLTTRRSGLTISVPAERSPLQVLESHGVRIPSGCRTGLCGACEIAVLAGEVEHRDDVLTGAQRATGRIMLPCVSRAQGETLVVDV</sequence>
<keyword evidence="3" id="KW-0001">2Fe-2S</keyword>
<keyword evidence="4" id="KW-0479">Metal-binding</keyword>
<dbReference type="Gene3D" id="3.40.50.80">
    <property type="entry name" value="Nucleotide-binding domain of ferredoxin-NADP reductase (FNR) module"/>
    <property type="match status" value="1"/>
</dbReference>
<keyword evidence="5" id="KW-0560">Oxidoreductase</keyword>
<dbReference type="InterPro" id="IPR006058">
    <property type="entry name" value="2Fe2S_fd_BS"/>
</dbReference>
<dbReference type="AlphaFoldDB" id="A0A561B8K6"/>
<dbReference type="PROSITE" id="PS00197">
    <property type="entry name" value="2FE2S_FER_1"/>
    <property type="match status" value="1"/>
</dbReference>
<feature type="domain" description="2Fe-2S ferredoxin-type" evidence="8">
    <location>
        <begin position="232"/>
        <end position="319"/>
    </location>
</feature>
<evidence type="ECO:0000259" key="9">
    <source>
        <dbReference type="PROSITE" id="PS51384"/>
    </source>
</evidence>
<dbReference type="PANTHER" id="PTHR47354">
    <property type="entry name" value="NADH OXIDOREDUCTASE HCR"/>
    <property type="match status" value="1"/>
</dbReference>
<dbReference type="SUPFAM" id="SSF63380">
    <property type="entry name" value="Riboflavin synthase domain-like"/>
    <property type="match status" value="1"/>
</dbReference>